<dbReference type="KEGG" id="aqu:109581829"/>
<dbReference type="GO" id="GO:0038023">
    <property type="term" value="F:signaling receptor activity"/>
    <property type="evidence" value="ECO:0007669"/>
    <property type="project" value="InterPro"/>
</dbReference>
<evidence type="ECO:0000256" key="4">
    <source>
        <dbReference type="ARBA" id="ARBA00022475"/>
    </source>
</evidence>
<accession>A0AAN0J524</accession>
<evidence type="ECO:0000256" key="7">
    <source>
        <dbReference type="ARBA" id="ARBA00022989"/>
    </source>
</evidence>
<feature type="transmembrane region" description="Helical" evidence="11">
    <location>
        <begin position="75"/>
        <end position="97"/>
    </location>
</feature>
<evidence type="ECO:0000256" key="8">
    <source>
        <dbReference type="ARBA" id="ARBA00023072"/>
    </source>
</evidence>
<dbReference type="GO" id="GO:0071939">
    <property type="term" value="P:vitamin A import into cell"/>
    <property type="evidence" value="ECO:0007669"/>
    <property type="project" value="TreeGrafter"/>
</dbReference>
<evidence type="ECO:0000256" key="5">
    <source>
        <dbReference type="ARBA" id="ARBA00022692"/>
    </source>
</evidence>
<keyword evidence="9 11" id="KW-0472">Membrane</keyword>
<evidence type="ECO:0000256" key="9">
    <source>
        <dbReference type="ARBA" id="ARBA00023136"/>
    </source>
</evidence>
<feature type="transmembrane region" description="Helical" evidence="11">
    <location>
        <begin position="298"/>
        <end position="317"/>
    </location>
</feature>
<feature type="transmembrane region" description="Helical" evidence="11">
    <location>
        <begin position="151"/>
        <end position="174"/>
    </location>
</feature>
<evidence type="ECO:0000313" key="13">
    <source>
        <dbReference type="Proteomes" id="UP000007879"/>
    </source>
</evidence>
<dbReference type="Proteomes" id="UP000007879">
    <property type="component" value="Unassembled WGS sequence"/>
</dbReference>
<keyword evidence="7 11" id="KW-1133">Transmembrane helix</keyword>
<evidence type="ECO:0000313" key="12">
    <source>
        <dbReference type="EnsemblMetazoa" id="XP_019851808.1"/>
    </source>
</evidence>
<evidence type="ECO:0000256" key="1">
    <source>
        <dbReference type="ARBA" id="ARBA00004651"/>
    </source>
</evidence>
<evidence type="ECO:0000256" key="6">
    <source>
        <dbReference type="ARBA" id="ARBA00022893"/>
    </source>
</evidence>
<reference evidence="12" key="2">
    <citation type="submission" date="2024-06" db="UniProtKB">
        <authorList>
            <consortium name="EnsemblMetazoa"/>
        </authorList>
    </citation>
    <scope>IDENTIFICATION</scope>
</reference>
<feature type="transmembrane region" description="Helical" evidence="11">
    <location>
        <begin position="355"/>
        <end position="382"/>
    </location>
</feature>
<sequence>MVELRIVVWVILIFMQKRTKKYPDCFGGRPGFVFPINFLNPRHKFVYVMACGALASTWFQITLNEYSIDFNVNKWGASFVSIFFIMYLLLVNIIVTFPLLACVEAPVPIVGYTLGAIYSDVYLGIGVYNLVMNLRQADADDIGTPKVYSNLLYSQYVIAYAPEIFCIIGIVLWYHYKIIRETVRICRADGNWKEVVVQQPQSQSQIKYVKRLLYERNPTFFKKHINTRVKLPFSLLIVCIVDAVIIFQLVTFTVFLIPYLFDYLKGEVKSWNDEILFLNDNQIKIANRVFDSLTSISVLSPILAVVILVGHFIHVIYSVQVELKEFRTGGKKLFKKIKFPSITLSSSVRYAGYQIAAVITAWFVYYFVIFVLLSLVAALIIFPSQLGYYYYKFFVLVAWFVILTVSQIIICKLLFVAKESSSMKTLIITNKRMFCFFSYVMLLYNIATGLMTAILRVTLSFLSMVILLPRMDRLLFLKGFERFDSGFNMYKSFVLVENLLKNPVLQVFVMLLQSNKKLSSENHDFSMKMMSEGDNDYILPSAAARVSTRARNRWFVAYTLIKNPKLRKTWAGGYTDKCDDDITQKVDVVEYDGVSLLPEAMIDLPDEKKLLSPYSASEC</sequence>
<dbReference type="PANTHER" id="PTHR21444">
    <property type="entry name" value="COILED-COIL DOMAIN-CONTAINING PROTEIN 180"/>
    <property type="match status" value="1"/>
</dbReference>
<comment type="subcellular location">
    <subcellularLocation>
        <location evidence="1">Cell membrane</location>
        <topology evidence="1">Multi-pass membrane protein</topology>
    </subcellularLocation>
</comment>
<dbReference type="GO" id="GO:0019841">
    <property type="term" value="F:retinol binding"/>
    <property type="evidence" value="ECO:0007669"/>
    <property type="project" value="UniProtKB-KW"/>
</dbReference>
<dbReference type="InterPro" id="IPR026612">
    <property type="entry name" value="STRA6-like"/>
</dbReference>
<evidence type="ECO:0000256" key="3">
    <source>
        <dbReference type="ARBA" id="ARBA00022448"/>
    </source>
</evidence>
<dbReference type="GO" id="GO:0005886">
    <property type="term" value="C:plasma membrane"/>
    <property type="evidence" value="ECO:0007669"/>
    <property type="project" value="UniProtKB-SubCell"/>
</dbReference>
<keyword evidence="8" id="KW-0683">Retinol-binding</keyword>
<dbReference type="EnsemblMetazoa" id="XM_019996249.1">
    <property type="protein sequence ID" value="XP_019851808.1"/>
    <property type="gene ID" value="LOC109581829"/>
</dbReference>
<dbReference type="GeneID" id="109581829"/>
<dbReference type="PANTHER" id="PTHR21444:SF16">
    <property type="entry name" value="RECEPTOR FOR RETINOL UPTAKE STRA6"/>
    <property type="match status" value="1"/>
</dbReference>
<protein>
    <recommendedName>
        <fullName evidence="2">Receptor for retinol uptake STRA6</fullName>
    </recommendedName>
</protein>
<proteinExistence type="predicted"/>
<dbReference type="RefSeq" id="XP_019851808.1">
    <property type="nucleotide sequence ID" value="XM_019996249.1"/>
</dbReference>
<dbReference type="Pfam" id="PF14752">
    <property type="entry name" value="RBP_receptor"/>
    <property type="match status" value="1"/>
</dbReference>
<feature type="transmembrane region" description="Helical" evidence="11">
    <location>
        <begin position="45"/>
        <end position="63"/>
    </location>
</feature>
<evidence type="ECO:0000256" key="11">
    <source>
        <dbReference type="SAM" id="Phobius"/>
    </source>
</evidence>
<keyword evidence="3" id="KW-0813">Transport</keyword>
<dbReference type="GO" id="GO:0016918">
    <property type="term" value="F:retinal binding"/>
    <property type="evidence" value="ECO:0007669"/>
    <property type="project" value="UniProtKB-KW"/>
</dbReference>
<dbReference type="GO" id="GO:0034632">
    <property type="term" value="F:retinol transmembrane transporter activity"/>
    <property type="evidence" value="ECO:0007669"/>
    <property type="project" value="InterPro"/>
</dbReference>
<feature type="transmembrane region" description="Helical" evidence="11">
    <location>
        <begin position="388"/>
        <end position="415"/>
    </location>
</feature>
<keyword evidence="4" id="KW-1003">Cell membrane</keyword>
<reference evidence="13" key="1">
    <citation type="journal article" date="2010" name="Nature">
        <title>The Amphimedon queenslandica genome and the evolution of animal complexity.</title>
        <authorList>
            <person name="Srivastava M."/>
            <person name="Simakov O."/>
            <person name="Chapman J."/>
            <person name="Fahey B."/>
            <person name="Gauthier M.E."/>
            <person name="Mitros T."/>
            <person name="Richards G.S."/>
            <person name="Conaco C."/>
            <person name="Dacre M."/>
            <person name="Hellsten U."/>
            <person name="Larroux C."/>
            <person name="Putnam N.H."/>
            <person name="Stanke M."/>
            <person name="Adamska M."/>
            <person name="Darling A."/>
            <person name="Degnan S.M."/>
            <person name="Oakley T.H."/>
            <person name="Plachetzki D.C."/>
            <person name="Zhai Y."/>
            <person name="Adamski M."/>
            <person name="Calcino A."/>
            <person name="Cummins S.F."/>
            <person name="Goodstein D.M."/>
            <person name="Harris C."/>
            <person name="Jackson D.J."/>
            <person name="Leys S.P."/>
            <person name="Shu S."/>
            <person name="Woodcroft B.J."/>
            <person name="Vervoort M."/>
            <person name="Kosik K.S."/>
            <person name="Manning G."/>
            <person name="Degnan B.M."/>
            <person name="Rokhsar D.S."/>
        </authorList>
    </citation>
    <scope>NUCLEOTIDE SEQUENCE [LARGE SCALE GENOMIC DNA]</scope>
</reference>
<keyword evidence="6" id="KW-0845">Vitamin A</keyword>
<organism evidence="12 13">
    <name type="scientific">Amphimedon queenslandica</name>
    <name type="common">Sponge</name>
    <dbReference type="NCBI Taxonomy" id="400682"/>
    <lineage>
        <taxon>Eukaryota</taxon>
        <taxon>Metazoa</taxon>
        <taxon>Porifera</taxon>
        <taxon>Demospongiae</taxon>
        <taxon>Heteroscleromorpha</taxon>
        <taxon>Haplosclerida</taxon>
        <taxon>Niphatidae</taxon>
        <taxon>Amphimedon</taxon>
    </lineage>
</organism>
<name>A0AAN0J524_AMPQE</name>
<keyword evidence="5 11" id="KW-0812">Transmembrane</keyword>
<evidence type="ECO:0000256" key="2">
    <source>
        <dbReference type="ARBA" id="ARBA00014411"/>
    </source>
</evidence>
<feature type="transmembrane region" description="Helical" evidence="11">
    <location>
        <begin position="233"/>
        <end position="261"/>
    </location>
</feature>
<evidence type="ECO:0000256" key="10">
    <source>
        <dbReference type="ARBA" id="ARBA00023170"/>
    </source>
</evidence>
<dbReference type="AlphaFoldDB" id="A0AAN0J524"/>
<keyword evidence="10" id="KW-0675">Receptor</keyword>
<keyword evidence="13" id="KW-1185">Reference proteome</keyword>
<feature type="transmembrane region" description="Helical" evidence="11">
    <location>
        <begin position="109"/>
        <end position="131"/>
    </location>
</feature>
<feature type="transmembrane region" description="Helical" evidence="11">
    <location>
        <begin position="436"/>
        <end position="469"/>
    </location>
</feature>